<evidence type="ECO:0000256" key="2">
    <source>
        <dbReference type="ARBA" id="ARBA00004664"/>
    </source>
</evidence>
<dbReference type="SUPFAM" id="SSF51366">
    <property type="entry name" value="Ribulose-phoshate binding barrel"/>
    <property type="match status" value="1"/>
</dbReference>
<dbReference type="Pfam" id="PF00697">
    <property type="entry name" value="PRAI"/>
    <property type="match status" value="1"/>
</dbReference>
<protein>
    <recommendedName>
        <fullName evidence="5 10">N-(5'-phosphoribosyl)anthranilate isomerase</fullName>
        <shortName evidence="10">PRAI</shortName>
        <ecNumber evidence="4 10">5.3.1.24</ecNumber>
    </recommendedName>
</protein>
<dbReference type="Proteomes" id="UP000190837">
    <property type="component" value="Unassembled WGS sequence"/>
</dbReference>
<evidence type="ECO:0000256" key="5">
    <source>
        <dbReference type="ARBA" id="ARBA00022272"/>
    </source>
</evidence>
<evidence type="ECO:0000313" key="12">
    <source>
        <dbReference type="EMBL" id="SAM69844.1"/>
    </source>
</evidence>
<dbReference type="PANTHER" id="PTHR42894:SF1">
    <property type="entry name" value="N-(5'-PHOSPHORIBOSYL)ANTHRANILATE ISOMERASE"/>
    <property type="match status" value="1"/>
</dbReference>
<dbReference type="InterPro" id="IPR001240">
    <property type="entry name" value="PRAI_dom"/>
</dbReference>
<dbReference type="RefSeq" id="WP_079541755.1">
    <property type="nucleotide sequence ID" value="NZ_CALFOW010000169.1"/>
</dbReference>
<dbReference type="InterPro" id="IPR044643">
    <property type="entry name" value="TrpF_fam"/>
</dbReference>
<evidence type="ECO:0000256" key="3">
    <source>
        <dbReference type="ARBA" id="ARBA00007571"/>
    </source>
</evidence>
<evidence type="ECO:0000259" key="11">
    <source>
        <dbReference type="Pfam" id="PF00697"/>
    </source>
</evidence>
<evidence type="ECO:0000256" key="1">
    <source>
        <dbReference type="ARBA" id="ARBA00001164"/>
    </source>
</evidence>
<dbReference type="EMBL" id="FKLO01000072">
    <property type="protein sequence ID" value="SAM69844.1"/>
    <property type="molecule type" value="Genomic_DNA"/>
</dbReference>
<keyword evidence="6 10" id="KW-0028">Amino-acid biosynthesis</keyword>
<name>A0A1C3H6D4_9GAMM</name>
<evidence type="ECO:0000256" key="4">
    <source>
        <dbReference type="ARBA" id="ARBA00012572"/>
    </source>
</evidence>
<accession>A0A1C3H6D4</accession>
<evidence type="ECO:0000256" key="7">
    <source>
        <dbReference type="ARBA" id="ARBA00022822"/>
    </source>
</evidence>
<dbReference type="UniPathway" id="UPA00035">
    <property type="reaction ID" value="UER00042"/>
</dbReference>
<gene>
    <name evidence="10" type="primary">trpF</name>
    <name evidence="12" type="ORF">CHUV0807_2114</name>
</gene>
<dbReference type="EC" id="5.3.1.24" evidence="4 10"/>
<reference evidence="13" key="1">
    <citation type="submission" date="2016-04" db="EMBL/GenBank/DDBJ databases">
        <authorList>
            <person name="Tagini F."/>
        </authorList>
    </citation>
    <scope>NUCLEOTIDE SEQUENCE [LARGE SCALE GENOMIC DNA]</scope>
    <source>
        <strain evidence="13">CHUV0807</strain>
    </source>
</reference>
<evidence type="ECO:0000256" key="6">
    <source>
        <dbReference type="ARBA" id="ARBA00022605"/>
    </source>
</evidence>
<proteinExistence type="inferred from homology"/>
<evidence type="ECO:0000256" key="10">
    <source>
        <dbReference type="HAMAP-Rule" id="MF_00135"/>
    </source>
</evidence>
<dbReference type="CDD" id="cd00405">
    <property type="entry name" value="PRAI"/>
    <property type="match status" value="1"/>
</dbReference>
<keyword evidence="8 10" id="KW-0057">Aromatic amino acid biosynthesis</keyword>
<dbReference type="GO" id="GO:0004640">
    <property type="term" value="F:phosphoribosylanthranilate isomerase activity"/>
    <property type="evidence" value="ECO:0007669"/>
    <property type="project" value="UniProtKB-UniRule"/>
</dbReference>
<comment type="similarity">
    <text evidence="3 10">Belongs to the TrpF family.</text>
</comment>
<dbReference type="GO" id="GO:0000162">
    <property type="term" value="P:L-tryptophan biosynthetic process"/>
    <property type="evidence" value="ECO:0007669"/>
    <property type="project" value="UniProtKB-UniRule"/>
</dbReference>
<comment type="pathway">
    <text evidence="2 10">Amino-acid biosynthesis; L-tryptophan biosynthesis; L-tryptophan from chorismate: step 3/5.</text>
</comment>
<organism evidence="12 13">
    <name type="scientific">Cardiobacterium hominis</name>
    <dbReference type="NCBI Taxonomy" id="2718"/>
    <lineage>
        <taxon>Bacteria</taxon>
        <taxon>Pseudomonadati</taxon>
        <taxon>Pseudomonadota</taxon>
        <taxon>Gammaproteobacteria</taxon>
        <taxon>Cardiobacteriales</taxon>
        <taxon>Cardiobacteriaceae</taxon>
        <taxon>Cardiobacterium</taxon>
    </lineage>
</organism>
<dbReference type="NCBIfam" id="NF002299">
    <property type="entry name" value="PRK01222.1-6"/>
    <property type="match status" value="1"/>
</dbReference>
<dbReference type="InterPro" id="IPR011060">
    <property type="entry name" value="RibuloseP-bd_barrel"/>
</dbReference>
<dbReference type="NCBIfam" id="NF002298">
    <property type="entry name" value="PRK01222.1-4"/>
    <property type="match status" value="1"/>
</dbReference>
<evidence type="ECO:0000313" key="13">
    <source>
        <dbReference type="Proteomes" id="UP000190837"/>
    </source>
</evidence>
<dbReference type="HAMAP" id="MF_00135">
    <property type="entry name" value="PRAI"/>
    <property type="match status" value="1"/>
</dbReference>
<dbReference type="PANTHER" id="PTHR42894">
    <property type="entry name" value="N-(5'-PHOSPHORIBOSYL)ANTHRANILATE ISOMERASE"/>
    <property type="match status" value="1"/>
</dbReference>
<dbReference type="FunFam" id="3.20.20.70:FF:000075">
    <property type="entry name" value="Tryptophan biosynthesis protein TRP1"/>
    <property type="match status" value="1"/>
</dbReference>
<sequence>MHTRIKICGLTRPDDVKAAIDCGADALGFVFYERSPRHVSLAQAERLLALLPPLVSAVGLFVDASAEAVRATLAAVPLDQLQFHGAESADFCRQFGRRWFKAVPMRDLPDAASAAAWLAAYPDSSAFLFDAFGRAQMGGSGEVFDWSCLPPTDRPVILAGGLHAGNVGDAIRRFRPFAVDVSSGVESAPGVKSSAKMRAFITAVRNAYEPDSP</sequence>
<evidence type="ECO:0000256" key="8">
    <source>
        <dbReference type="ARBA" id="ARBA00023141"/>
    </source>
</evidence>
<dbReference type="AlphaFoldDB" id="A0A1C3H6D4"/>
<keyword evidence="9 10" id="KW-0413">Isomerase</keyword>
<dbReference type="InterPro" id="IPR013785">
    <property type="entry name" value="Aldolase_TIM"/>
</dbReference>
<keyword evidence="7 10" id="KW-0822">Tryptophan biosynthesis</keyword>
<evidence type="ECO:0000256" key="9">
    <source>
        <dbReference type="ARBA" id="ARBA00023235"/>
    </source>
</evidence>
<comment type="catalytic activity">
    <reaction evidence="1 10">
        <text>N-(5-phospho-beta-D-ribosyl)anthranilate = 1-(2-carboxyphenylamino)-1-deoxy-D-ribulose 5-phosphate</text>
        <dbReference type="Rhea" id="RHEA:21540"/>
        <dbReference type="ChEBI" id="CHEBI:18277"/>
        <dbReference type="ChEBI" id="CHEBI:58613"/>
        <dbReference type="EC" id="5.3.1.24"/>
    </reaction>
</comment>
<feature type="domain" description="N-(5'phosphoribosyl) anthranilate isomerase (PRAI)" evidence="11">
    <location>
        <begin position="5"/>
        <end position="202"/>
    </location>
</feature>
<dbReference type="Gene3D" id="3.20.20.70">
    <property type="entry name" value="Aldolase class I"/>
    <property type="match status" value="1"/>
</dbReference>